<evidence type="ECO:0000256" key="2">
    <source>
        <dbReference type="SAM" id="SignalP"/>
    </source>
</evidence>
<dbReference type="Proteomes" id="UP000708148">
    <property type="component" value="Unassembled WGS sequence"/>
</dbReference>
<feature type="signal peptide" evidence="2">
    <location>
        <begin position="1"/>
        <end position="26"/>
    </location>
</feature>
<reference evidence="3" key="1">
    <citation type="submission" date="2020-12" db="EMBL/GenBank/DDBJ databases">
        <authorList>
            <person name="Iha C."/>
        </authorList>
    </citation>
    <scope>NUCLEOTIDE SEQUENCE</scope>
</reference>
<dbReference type="AlphaFoldDB" id="A0A8S1JD27"/>
<evidence type="ECO:0000313" key="4">
    <source>
        <dbReference type="Proteomes" id="UP000708148"/>
    </source>
</evidence>
<evidence type="ECO:0000313" key="3">
    <source>
        <dbReference type="EMBL" id="CAD7705004.1"/>
    </source>
</evidence>
<name>A0A8S1JD27_9CHLO</name>
<dbReference type="EMBL" id="CAJHUC010002998">
    <property type="protein sequence ID" value="CAD7705004.1"/>
    <property type="molecule type" value="Genomic_DNA"/>
</dbReference>
<protein>
    <submittedName>
        <fullName evidence="3">Uncharacterized protein</fullName>
    </submittedName>
</protein>
<keyword evidence="4" id="KW-1185">Reference proteome</keyword>
<feature type="compositionally biased region" description="Acidic residues" evidence="1">
    <location>
        <begin position="119"/>
        <end position="131"/>
    </location>
</feature>
<evidence type="ECO:0000256" key="1">
    <source>
        <dbReference type="SAM" id="MobiDB-lite"/>
    </source>
</evidence>
<keyword evidence="2" id="KW-0732">Signal</keyword>
<gene>
    <name evidence="3" type="ORF">OSTQU699_LOCUS10359</name>
</gene>
<accession>A0A8S1JD27</accession>
<comment type="caution">
    <text evidence="3">The sequence shown here is derived from an EMBL/GenBank/DDBJ whole genome shotgun (WGS) entry which is preliminary data.</text>
</comment>
<sequence>MGLGVAAAGVLALGQALELLWPAAKARTAGLGQSVQKLQRDTKAAVEDVQAICADVKNRTGAIEETFKGVERDVQALAGRLERILSDQEPRKESDRLCEPIQMSLLPSLAPQQEHGELDSVEVPDADLFDK</sequence>
<proteinExistence type="predicted"/>
<organism evidence="3 4">
    <name type="scientific">Ostreobium quekettii</name>
    <dbReference type="NCBI Taxonomy" id="121088"/>
    <lineage>
        <taxon>Eukaryota</taxon>
        <taxon>Viridiplantae</taxon>
        <taxon>Chlorophyta</taxon>
        <taxon>core chlorophytes</taxon>
        <taxon>Ulvophyceae</taxon>
        <taxon>TCBD clade</taxon>
        <taxon>Bryopsidales</taxon>
        <taxon>Ostreobineae</taxon>
        <taxon>Ostreobiaceae</taxon>
        <taxon>Ostreobium</taxon>
    </lineage>
</organism>
<feature type="region of interest" description="Disordered" evidence="1">
    <location>
        <begin position="108"/>
        <end position="131"/>
    </location>
</feature>
<feature type="chain" id="PRO_5035858772" evidence="2">
    <location>
        <begin position="27"/>
        <end position="131"/>
    </location>
</feature>